<name>A0A368W9D9_9BACL</name>
<feature type="region of interest" description="Disordered" evidence="1">
    <location>
        <begin position="43"/>
        <end position="108"/>
    </location>
</feature>
<evidence type="ECO:0000313" key="2">
    <source>
        <dbReference type="EMBL" id="RCW50146.1"/>
    </source>
</evidence>
<protein>
    <submittedName>
        <fullName evidence="2">Uncharacterized protein</fullName>
    </submittedName>
</protein>
<dbReference type="OrthoDB" id="2476294at2"/>
<dbReference type="Proteomes" id="UP000252415">
    <property type="component" value="Unassembled WGS sequence"/>
</dbReference>
<comment type="caution">
    <text evidence="2">The sequence shown here is derived from an EMBL/GenBank/DDBJ whole genome shotgun (WGS) entry which is preliminary data.</text>
</comment>
<dbReference type="AlphaFoldDB" id="A0A368W9D9"/>
<gene>
    <name evidence="2" type="ORF">DFP97_103164</name>
</gene>
<keyword evidence="3" id="KW-1185">Reference proteome</keyword>
<evidence type="ECO:0000256" key="1">
    <source>
        <dbReference type="SAM" id="MobiDB-lite"/>
    </source>
</evidence>
<proteinExistence type="predicted"/>
<accession>A0A368W9D9</accession>
<dbReference type="RefSeq" id="WP_114379001.1">
    <property type="nucleotide sequence ID" value="NZ_QPJD01000003.1"/>
</dbReference>
<organism evidence="2 3">
    <name type="scientific">Paenibacillus prosopidis</name>
    <dbReference type="NCBI Taxonomy" id="630520"/>
    <lineage>
        <taxon>Bacteria</taxon>
        <taxon>Bacillati</taxon>
        <taxon>Bacillota</taxon>
        <taxon>Bacilli</taxon>
        <taxon>Bacillales</taxon>
        <taxon>Paenibacillaceae</taxon>
        <taxon>Paenibacillus</taxon>
    </lineage>
</organism>
<reference evidence="2 3" key="1">
    <citation type="submission" date="2018-07" db="EMBL/GenBank/DDBJ databases">
        <title>Genomic Encyclopedia of Type Strains, Phase III (KMG-III): the genomes of soil and plant-associated and newly described type strains.</title>
        <authorList>
            <person name="Whitman W."/>
        </authorList>
    </citation>
    <scope>NUCLEOTIDE SEQUENCE [LARGE SCALE GENOMIC DNA]</scope>
    <source>
        <strain evidence="2 3">CECT 7506</strain>
    </source>
</reference>
<feature type="compositionally biased region" description="Polar residues" evidence="1">
    <location>
        <begin position="49"/>
        <end position="59"/>
    </location>
</feature>
<sequence length="108" mass="12384">MTFKSIDLQMSIPRTQEFSGMQSQANHKPVADQNTLAEQTAKHTEQLRSKNTNIEQTTGLHVRSEQDGHQGHAYRNTNRKRQEDETIENSKEPPTAHPFKGHHLDIKL</sequence>
<dbReference type="EMBL" id="QPJD01000003">
    <property type="protein sequence ID" value="RCW50146.1"/>
    <property type="molecule type" value="Genomic_DNA"/>
</dbReference>
<feature type="compositionally biased region" description="Basic and acidic residues" evidence="1">
    <location>
        <begin position="80"/>
        <end position="91"/>
    </location>
</feature>
<evidence type="ECO:0000313" key="3">
    <source>
        <dbReference type="Proteomes" id="UP000252415"/>
    </source>
</evidence>